<reference evidence="3 4" key="1">
    <citation type="submission" date="2020-10" db="EMBL/GenBank/DDBJ databases">
        <title>ChiBAC.</title>
        <authorList>
            <person name="Zenner C."/>
            <person name="Hitch T.C.A."/>
            <person name="Clavel T."/>
        </authorList>
    </citation>
    <scope>NUCLEOTIDE SEQUENCE [LARGE SCALE GENOMIC DNA]</scope>
    <source>
        <strain evidence="3 4">DSM 108706</strain>
    </source>
</reference>
<gene>
    <name evidence="3" type="ORF">INF20_03980</name>
</gene>
<dbReference type="Pfam" id="PF00501">
    <property type="entry name" value="AMP-binding"/>
    <property type="match status" value="1"/>
</dbReference>
<dbReference type="Proteomes" id="UP001516588">
    <property type="component" value="Unassembled WGS sequence"/>
</dbReference>
<sequence>MNKVKYKDSLYNPREISDLRELLAESFETHADQAAFLYKDKKVGKFVPVTYSRFEKDINGLGTAFIDMGLKGEKIAVIGENSYPWVVTYFATVNGTGVIVPIDRELKALEVANLLSRAEVSAVVYSKKLTKTMNEVMKYEDAIKSIKHFIRMDLEEDEGYELSFKKLIAKGEKLIEEGDSRFKDAEIDKDAMTALLFTSGTTGLAKGVMLSHRNISANVYNMSKYVQIMEKGIGLSVLPMHHTYEMTCHIMTGLYQGMTLAICEGLKHIQENMAEIPANVMLAVPLIFEMMHKKIWKKVEKAGKADTLRKMVELSKKWKLYNHPWITKKIFGQIHEATGGAISLFIAGGAAINPAVIEDYQAMGFPMIQGYGMTENAPIIAVNKDRYSRPASVGLPMPGTEVKIVDEDENGIGEIICKGPSVMLGYYHNEEATAEAIRDGWLYTGDYGYMDKDGFLYVSGRKKSVIVTKNGKNIFPEEVEYYLSKSDYIEEVLVHGVDGPRNDDVIVKAEIYPNYQFIKDEKGDISHEELRALMQSIIDGVNENMPTYKRVKRFGIRETDFEKTTTRKIKRHLESNLNGGDQ</sequence>
<dbReference type="InterPro" id="IPR000873">
    <property type="entry name" value="AMP-dep_synth/lig_dom"/>
</dbReference>
<dbReference type="PROSITE" id="PS00455">
    <property type="entry name" value="AMP_BINDING"/>
    <property type="match status" value="1"/>
</dbReference>
<dbReference type="EMBL" id="JADCKA010000005">
    <property type="protein sequence ID" value="MBE5035440.1"/>
    <property type="molecule type" value="Genomic_DNA"/>
</dbReference>
<dbReference type="InterPro" id="IPR020845">
    <property type="entry name" value="AMP-binding_CS"/>
</dbReference>
<dbReference type="Gene3D" id="3.30.300.30">
    <property type="match status" value="1"/>
</dbReference>
<name>A0ABR9QXZ3_9FIRM</name>
<dbReference type="Gene3D" id="3.40.50.12780">
    <property type="entry name" value="N-terminal domain of ligase-like"/>
    <property type="match status" value="1"/>
</dbReference>
<dbReference type="InterPro" id="IPR045851">
    <property type="entry name" value="AMP-bd_C_sf"/>
</dbReference>
<dbReference type="InterPro" id="IPR042099">
    <property type="entry name" value="ANL_N_sf"/>
</dbReference>
<accession>A0ABR9QXZ3</accession>
<evidence type="ECO:0000313" key="4">
    <source>
        <dbReference type="Proteomes" id="UP001516588"/>
    </source>
</evidence>
<dbReference type="PANTHER" id="PTHR43272">
    <property type="entry name" value="LONG-CHAIN-FATTY-ACID--COA LIGASE"/>
    <property type="match status" value="1"/>
</dbReference>
<evidence type="ECO:0000256" key="1">
    <source>
        <dbReference type="ARBA" id="ARBA00024484"/>
    </source>
</evidence>
<organism evidence="3 4">
    <name type="scientific">Gallibacter intestinalis</name>
    <dbReference type="NCBI Taxonomy" id="2779356"/>
    <lineage>
        <taxon>Bacteria</taxon>
        <taxon>Bacillati</taxon>
        <taxon>Bacillota</taxon>
        <taxon>Clostridia</taxon>
        <taxon>Eubacteriales</taxon>
        <taxon>Eubacteriaceae</taxon>
        <taxon>Gallibacter</taxon>
    </lineage>
</organism>
<evidence type="ECO:0000259" key="2">
    <source>
        <dbReference type="Pfam" id="PF00501"/>
    </source>
</evidence>
<comment type="catalytic activity">
    <reaction evidence="1">
        <text>a long-chain fatty acid + ATP + CoA = a long-chain fatty acyl-CoA + AMP + diphosphate</text>
        <dbReference type="Rhea" id="RHEA:15421"/>
        <dbReference type="ChEBI" id="CHEBI:30616"/>
        <dbReference type="ChEBI" id="CHEBI:33019"/>
        <dbReference type="ChEBI" id="CHEBI:57287"/>
        <dbReference type="ChEBI" id="CHEBI:57560"/>
        <dbReference type="ChEBI" id="CHEBI:83139"/>
        <dbReference type="ChEBI" id="CHEBI:456215"/>
        <dbReference type="EC" id="6.2.1.3"/>
    </reaction>
    <physiologicalReaction direction="left-to-right" evidence="1">
        <dbReference type="Rhea" id="RHEA:15422"/>
    </physiologicalReaction>
</comment>
<evidence type="ECO:0000313" key="3">
    <source>
        <dbReference type="EMBL" id="MBE5035440.1"/>
    </source>
</evidence>
<proteinExistence type="predicted"/>
<dbReference type="Pfam" id="PF23562">
    <property type="entry name" value="AMP-binding_C_3"/>
    <property type="match status" value="1"/>
</dbReference>
<protein>
    <submittedName>
        <fullName evidence="3">AMP-binding protein</fullName>
    </submittedName>
</protein>
<dbReference type="RefSeq" id="WP_226385087.1">
    <property type="nucleotide sequence ID" value="NZ_JADCKA010000005.1"/>
</dbReference>
<feature type="domain" description="AMP-dependent synthetase/ligase" evidence="2">
    <location>
        <begin position="25"/>
        <end position="427"/>
    </location>
</feature>
<dbReference type="SUPFAM" id="SSF56801">
    <property type="entry name" value="Acetyl-CoA synthetase-like"/>
    <property type="match status" value="1"/>
</dbReference>
<dbReference type="PANTHER" id="PTHR43272:SF52">
    <property type="entry name" value="AMP-DEPENDENT SYNTHETASE_LIGASE DOMAIN-CONTAINING PROTEIN"/>
    <property type="match status" value="1"/>
</dbReference>
<keyword evidence="4" id="KW-1185">Reference proteome</keyword>
<comment type="caution">
    <text evidence="3">The sequence shown here is derived from an EMBL/GenBank/DDBJ whole genome shotgun (WGS) entry which is preliminary data.</text>
</comment>